<dbReference type="EMBL" id="LSSN01001073">
    <property type="protein sequence ID" value="OMJ21153.1"/>
    <property type="molecule type" value="Genomic_DNA"/>
</dbReference>
<dbReference type="Pfam" id="PF00089">
    <property type="entry name" value="Trypsin"/>
    <property type="match status" value="1"/>
</dbReference>
<dbReference type="GO" id="GO:0006508">
    <property type="term" value="P:proteolysis"/>
    <property type="evidence" value="ECO:0007669"/>
    <property type="project" value="InterPro"/>
</dbReference>
<dbReference type="PANTHER" id="PTHR24260:SF136">
    <property type="entry name" value="GH08193P-RELATED"/>
    <property type="match status" value="1"/>
</dbReference>
<keyword evidence="3" id="KW-1185">Reference proteome</keyword>
<proteinExistence type="predicted"/>
<dbReference type="InterPro" id="IPR033116">
    <property type="entry name" value="TRYPSIN_SER"/>
</dbReference>
<dbReference type="OrthoDB" id="6380398at2759"/>
<evidence type="ECO:0000313" key="2">
    <source>
        <dbReference type="EMBL" id="OMJ21153.1"/>
    </source>
</evidence>
<dbReference type="AlphaFoldDB" id="A0A1R1Y2N4"/>
<dbReference type="InterPro" id="IPR043504">
    <property type="entry name" value="Peptidase_S1_PA_chymotrypsin"/>
</dbReference>
<dbReference type="InterPro" id="IPR051333">
    <property type="entry name" value="CLIP_Serine_Protease"/>
</dbReference>
<dbReference type="Gene3D" id="2.40.10.10">
    <property type="entry name" value="Trypsin-like serine proteases"/>
    <property type="match status" value="2"/>
</dbReference>
<dbReference type="SMART" id="SM00020">
    <property type="entry name" value="Tryp_SPc"/>
    <property type="match status" value="1"/>
</dbReference>
<name>A0A1R1Y2N4_9FUNG</name>
<dbReference type="InterPro" id="IPR009003">
    <property type="entry name" value="Peptidase_S1_PA"/>
</dbReference>
<sequence length="267" mass="29655">MKIKSIHTHKDYDTNKTLYDIGIIFLEKGITSKQEKKLGIEYAKIFNHPVIKNMKTLAIGWGSRFGGGKVSDKLIVTDIVTSQHNLCIYFNDFHEDNNKNSICAINTDNKGICNGDSGGPLLYNEEKPDSKKAKKAVVGVSLRINGPDFGKTKCEDKETINYFANTFYHLDWISITSGIPRSDLVYYSENKKNLKNTYQINPNPLKNEPKGGTNTITETKNQASTITSTTTNTISQKSTGLSIKTKTITSTKATTMGNTNTNIIPKN</sequence>
<dbReference type="PANTHER" id="PTHR24260">
    <property type="match status" value="1"/>
</dbReference>
<dbReference type="PROSITE" id="PS50240">
    <property type="entry name" value="TRYPSIN_DOM"/>
    <property type="match status" value="1"/>
</dbReference>
<protein>
    <submittedName>
        <fullName evidence="2">Mite allergen Der f 6</fullName>
    </submittedName>
</protein>
<evidence type="ECO:0000259" key="1">
    <source>
        <dbReference type="PROSITE" id="PS50240"/>
    </source>
</evidence>
<evidence type="ECO:0000313" key="3">
    <source>
        <dbReference type="Proteomes" id="UP000187283"/>
    </source>
</evidence>
<accession>A0A1R1Y2N4</accession>
<dbReference type="STRING" id="133412.A0A1R1Y2N4"/>
<dbReference type="SUPFAM" id="SSF50494">
    <property type="entry name" value="Trypsin-like serine proteases"/>
    <property type="match status" value="1"/>
</dbReference>
<organism evidence="2 3">
    <name type="scientific">Smittium culicis</name>
    <dbReference type="NCBI Taxonomy" id="133412"/>
    <lineage>
        <taxon>Eukaryota</taxon>
        <taxon>Fungi</taxon>
        <taxon>Fungi incertae sedis</taxon>
        <taxon>Zoopagomycota</taxon>
        <taxon>Kickxellomycotina</taxon>
        <taxon>Harpellomycetes</taxon>
        <taxon>Harpellales</taxon>
        <taxon>Legeriomycetaceae</taxon>
        <taxon>Smittium</taxon>
    </lineage>
</organism>
<reference evidence="2 3" key="1">
    <citation type="submission" date="2017-01" db="EMBL/GenBank/DDBJ databases">
        <authorList>
            <person name="Mah S.A."/>
            <person name="Swanson W.J."/>
            <person name="Moy G.W."/>
            <person name="Vacquier V.D."/>
        </authorList>
    </citation>
    <scope>NUCLEOTIDE SEQUENCE [LARGE SCALE GENOMIC DNA]</scope>
    <source>
        <strain evidence="2 3">GSMNP</strain>
    </source>
</reference>
<dbReference type="Proteomes" id="UP000187283">
    <property type="component" value="Unassembled WGS sequence"/>
</dbReference>
<gene>
    <name evidence="2" type="ORF">AYI70_g3644</name>
</gene>
<dbReference type="InterPro" id="IPR001254">
    <property type="entry name" value="Trypsin_dom"/>
</dbReference>
<feature type="domain" description="Peptidase S1" evidence="1">
    <location>
        <begin position="1"/>
        <end position="178"/>
    </location>
</feature>
<comment type="caution">
    <text evidence="2">The sequence shown here is derived from an EMBL/GenBank/DDBJ whole genome shotgun (WGS) entry which is preliminary data.</text>
</comment>
<dbReference type="GO" id="GO:0004252">
    <property type="term" value="F:serine-type endopeptidase activity"/>
    <property type="evidence" value="ECO:0007669"/>
    <property type="project" value="InterPro"/>
</dbReference>
<dbReference type="PROSITE" id="PS00135">
    <property type="entry name" value="TRYPSIN_SER"/>
    <property type="match status" value="1"/>
</dbReference>